<dbReference type="AlphaFoldDB" id="A0A9K3KPR6"/>
<keyword evidence="2" id="KW-1185">Reference proteome</keyword>
<organism evidence="1 2">
    <name type="scientific">Nitzschia inconspicua</name>
    <dbReference type="NCBI Taxonomy" id="303405"/>
    <lineage>
        <taxon>Eukaryota</taxon>
        <taxon>Sar</taxon>
        <taxon>Stramenopiles</taxon>
        <taxon>Ochrophyta</taxon>
        <taxon>Bacillariophyta</taxon>
        <taxon>Bacillariophyceae</taxon>
        <taxon>Bacillariophycidae</taxon>
        <taxon>Bacillariales</taxon>
        <taxon>Bacillariaceae</taxon>
        <taxon>Nitzschia</taxon>
    </lineage>
</organism>
<proteinExistence type="predicted"/>
<gene>
    <name evidence="1" type="ORF">IV203_005959</name>
</gene>
<sequence length="178" mass="19955">MSSSRHTKTCLAHLPSPIASMQEKEVSFQDIEFFEFNVILGDNPACSAGAPVALGNKLKRRTVYNLDFYEDFVRPLSDRPPNKGKCILSVTERANLLLDNGFSIMEIANATMAVEQVQKERLETFRNVRRDDFGLMVDSLARWIFTSTKEPTIITGTDVSNMLSSKSKKKRSVSAKMA</sequence>
<protein>
    <submittedName>
        <fullName evidence="1">Uncharacterized protein</fullName>
    </submittedName>
</protein>
<dbReference type="EMBL" id="JAGRRH010000021">
    <property type="protein sequence ID" value="KAG7346890.1"/>
    <property type="molecule type" value="Genomic_DNA"/>
</dbReference>
<name>A0A9K3KPR6_9STRA</name>
<dbReference type="Proteomes" id="UP000693970">
    <property type="component" value="Unassembled WGS sequence"/>
</dbReference>
<reference evidence="1" key="2">
    <citation type="submission" date="2021-04" db="EMBL/GenBank/DDBJ databases">
        <authorList>
            <person name="Podell S."/>
        </authorList>
    </citation>
    <scope>NUCLEOTIDE SEQUENCE</scope>
    <source>
        <strain evidence="1">Hildebrandi</strain>
    </source>
</reference>
<comment type="caution">
    <text evidence="1">The sequence shown here is derived from an EMBL/GenBank/DDBJ whole genome shotgun (WGS) entry which is preliminary data.</text>
</comment>
<reference evidence="1" key="1">
    <citation type="journal article" date="2021" name="Sci. Rep.">
        <title>Diploid genomic architecture of Nitzschia inconspicua, an elite biomass production diatom.</title>
        <authorList>
            <person name="Oliver A."/>
            <person name="Podell S."/>
            <person name="Pinowska A."/>
            <person name="Traller J.C."/>
            <person name="Smith S.R."/>
            <person name="McClure R."/>
            <person name="Beliaev A."/>
            <person name="Bohutskyi P."/>
            <person name="Hill E.A."/>
            <person name="Rabines A."/>
            <person name="Zheng H."/>
            <person name="Allen L.Z."/>
            <person name="Kuo A."/>
            <person name="Grigoriev I.V."/>
            <person name="Allen A.E."/>
            <person name="Hazlebeck D."/>
            <person name="Allen E.E."/>
        </authorList>
    </citation>
    <scope>NUCLEOTIDE SEQUENCE</scope>
    <source>
        <strain evidence="1">Hildebrandi</strain>
    </source>
</reference>
<accession>A0A9K3KPR6</accession>
<evidence type="ECO:0000313" key="1">
    <source>
        <dbReference type="EMBL" id="KAG7346890.1"/>
    </source>
</evidence>
<evidence type="ECO:0000313" key="2">
    <source>
        <dbReference type="Proteomes" id="UP000693970"/>
    </source>
</evidence>